<dbReference type="OMA" id="NDEDSHM"/>
<evidence type="ECO:0000313" key="3">
    <source>
        <dbReference type="Proteomes" id="UP000217790"/>
    </source>
</evidence>
<sequence length="493" mass="53189">MSNPMVQRAYMGSMATGASTLAGVPGASFNQQPPLPLFSPTPSMDGRYRTSGSGRSMPRSGGYRLPPPSLEVNAAAATDGSQPAAFPTSSTPRLTPITPQGLVQHQGGSQGPPGSNVNPTPFPAAQPSGIPLAFPPPPNVPAPIAYTPVPGPGGFPVLQGLSRESFFINSDPMLVESWRNSMDRNAIFIRFYDQGYPVNNGSEQANTLFNLLPRLAREHLPNMQVGTPVAMNPEGHDAGSNPSWYFIRGLTTTARNHLVQATEGVWSTEVATIFVAPAFPRMTSFLFTLDGLSYLTSSQDRVEWLVRNTWLASPDVLNYVYSNRHYLSSDPAVAVRTFTDSVRVQPFVIGNARRSGTRAVWGIYASPISQTPEIQNHLIETVASLSYGDPSGMGGRGRRIERSFWCTRCRGIDHPSGLCPYPEVQEWMGPGPLSTSSGPNTSTEGNSRPSSRGRRSPGGTRGSRYGNSPSREGSRNRNGNNRNNGNRNERNGI</sequence>
<dbReference type="InParanoid" id="A0A2H3C7D8"/>
<feature type="compositionally biased region" description="Low complexity" evidence="1">
    <location>
        <begin position="49"/>
        <end position="64"/>
    </location>
</feature>
<feature type="region of interest" description="Disordered" evidence="1">
    <location>
        <begin position="25"/>
        <end position="130"/>
    </location>
</feature>
<name>A0A2H3C7D8_ARMGA</name>
<evidence type="ECO:0000313" key="2">
    <source>
        <dbReference type="EMBL" id="PBK78979.1"/>
    </source>
</evidence>
<feature type="compositionally biased region" description="Polar residues" evidence="1">
    <location>
        <begin position="433"/>
        <end position="444"/>
    </location>
</feature>
<protein>
    <submittedName>
        <fullName evidence="2">Uncharacterized protein</fullName>
    </submittedName>
</protein>
<dbReference type="EMBL" id="KZ293906">
    <property type="protein sequence ID" value="PBK78979.1"/>
    <property type="molecule type" value="Genomic_DNA"/>
</dbReference>
<dbReference type="Proteomes" id="UP000217790">
    <property type="component" value="Unassembled WGS sequence"/>
</dbReference>
<reference evidence="3" key="1">
    <citation type="journal article" date="2017" name="Nat. Ecol. Evol.">
        <title>Genome expansion and lineage-specific genetic innovations in the forest pathogenic fungi Armillaria.</title>
        <authorList>
            <person name="Sipos G."/>
            <person name="Prasanna A.N."/>
            <person name="Walter M.C."/>
            <person name="O'Connor E."/>
            <person name="Balint B."/>
            <person name="Krizsan K."/>
            <person name="Kiss B."/>
            <person name="Hess J."/>
            <person name="Varga T."/>
            <person name="Slot J."/>
            <person name="Riley R."/>
            <person name="Boka B."/>
            <person name="Rigling D."/>
            <person name="Barry K."/>
            <person name="Lee J."/>
            <person name="Mihaltcheva S."/>
            <person name="LaButti K."/>
            <person name="Lipzen A."/>
            <person name="Waldron R."/>
            <person name="Moloney N.M."/>
            <person name="Sperisen C."/>
            <person name="Kredics L."/>
            <person name="Vagvoelgyi C."/>
            <person name="Patrignani A."/>
            <person name="Fitzpatrick D."/>
            <person name="Nagy I."/>
            <person name="Doyle S."/>
            <person name="Anderson J.B."/>
            <person name="Grigoriev I.V."/>
            <person name="Gueldener U."/>
            <person name="Muensterkoetter M."/>
            <person name="Nagy L.G."/>
        </authorList>
    </citation>
    <scope>NUCLEOTIDE SEQUENCE [LARGE SCALE GENOMIC DNA]</scope>
    <source>
        <strain evidence="3">Ar21-2</strain>
    </source>
</reference>
<dbReference type="AlphaFoldDB" id="A0A2H3C7D8"/>
<gene>
    <name evidence="2" type="ORF">ARMGADRAFT_1093590</name>
</gene>
<dbReference type="STRING" id="47427.A0A2H3C7D8"/>
<proteinExistence type="predicted"/>
<accession>A0A2H3C7D8</accession>
<dbReference type="OrthoDB" id="2664977at2759"/>
<organism evidence="2 3">
    <name type="scientific">Armillaria gallica</name>
    <name type="common">Bulbous honey fungus</name>
    <name type="synonym">Armillaria bulbosa</name>
    <dbReference type="NCBI Taxonomy" id="47427"/>
    <lineage>
        <taxon>Eukaryota</taxon>
        <taxon>Fungi</taxon>
        <taxon>Dikarya</taxon>
        <taxon>Basidiomycota</taxon>
        <taxon>Agaricomycotina</taxon>
        <taxon>Agaricomycetes</taxon>
        <taxon>Agaricomycetidae</taxon>
        <taxon>Agaricales</taxon>
        <taxon>Marasmiineae</taxon>
        <taxon>Physalacriaceae</taxon>
        <taxon>Armillaria</taxon>
    </lineage>
</organism>
<feature type="region of interest" description="Disordered" evidence="1">
    <location>
        <begin position="429"/>
        <end position="493"/>
    </location>
</feature>
<keyword evidence="3" id="KW-1185">Reference proteome</keyword>
<feature type="compositionally biased region" description="Low complexity" evidence="1">
    <location>
        <begin position="462"/>
        <end position="486"/>
    </location>
</feature>
<evidence type="ECO:0000256" key="1">
    <source>
        <dbReference type="SAM" id="MobiDB-lite"/>
    </source>
</evidence>
<feature type="compositionally biased region" description="Polar residues" evidence="1">
    <location>
        <begin position="87"/>
        <end position="103"/>
    </location>
</feature>